<organism evidence="3 4">
    <name type="scientific">Steroidobacter gossypii</name>
    <dbReference type="NCBI Taxonomy" id="2805490"/>
    <lineage>
        <taxon>Bacteria</taxon>
        <taxon>Pseudomonadati</taxon>
        <taxon>Pseudomonadota</taxon>
        <taxon>Gammaproteobacteria</taxon>
        <taxon>Steroidobacterales</taxon>
        <taxon>Steroidobacteraceae</taxon>
        <taxon>Steroidobacter</taxon>
    </lineage>
</organism>
<feature type="chain" id="PRO_5046777333" evidence="2">
    <location>
        <begin position="18"/>
        <end position="180"/>
    </location>
</feature>
<evidence type="ECO:0000313" key="4">
    <source>
        <dbReference type="Proteomes" id="UP000661077"/>
    </source>
</evidence>
<dbReference type="Proteomes" id="UP000661077">
    <property type="component" value="Unassembled WGS sequence"/>
</dbReference>
<name>A0ABS1X1W8_9GAMM</name>
<protein>
    <submittedName>
        <fullName evidence="3">Uncharacterized protein</fullName>
    </submittedName>
</protein>
<dbReference type="RefSeq" id="WP_203169354.1">
    <property type="nucleotide sequence ID" value="NZ_JAEVLS010000005.1"/>
</dbReference>
<evidence type="ECO:0000313" key="3">
    <source>
        <dbReference type="EMBL" id="MBM0107237.1"/>
    </source>
</evidence>
<evidence type="ECO:0000256" key="1">
    <source>
        <dbReference type="SAM" id="MobiDB-lite"/>
    </source>
</evidence>
<keyword evidence="2" id="KW-0732">Signal</keyword>
<feature type="compositionally biased region" description="Basic and acidic residues" evidence="1">
    <location>
        <begin position="166"/>
        <end position="180"/>
    </location>
</feature>
<dbReference type="EMBL" id="JAEVLS010000005">
    <property type="protein sequence ID" value="MBM0107237.1"/>
    <property type="molecule type" value="Genomic_DNA"/>
</dbReference>
<evidence type="ECO:0000256" key="2">
    <source>
        <dbReference type="SAM" id="SignalP"/>
    </source>
</evidence>
<gene>
    <name evidence="3" type="ORF">JM946_21075</name>
</gene>
<feature type="compositionally biased region" description="Basic and acidic residues" evidence="1">
    <location>
        <begin position="147"/>
        <end position="159"/>
    </location>
</feature>
<feature type="compositionally biased region" description="Basic and acidic residues" evidence="1">
    <location>
        <begin position="124"/>
        <end position="134"/>
    </location>
</feature>
<sequence length="180" mass="19587">MSRVLTLIALLISTAAAADTRYTVILGGNKAGIQTSSVTPDGVREINFEFNDRGRGPKLTARIKVNDAGLPTQLQTSGNDYLKVPVKETFTLERGVARWENDAEKGEKQLNAPAVLPQPANNPGRDRTTRERPVASKRSHAASAARRAGDDPARRRDDSAVGPRLTPRDQLRDLRPGLRA</sequence>
<keyword evidence="4" id="KW-1185">Reference proteome</keyword>
<proteinExistence type="predicted"/>
<feature type="region of interest" description="Disordered" evidence="1">
    <location>
        <begin position="106"/>
        <end position="180"/>
    </location>
</feature>
<comment type="caution">
    <text evidence="3">The sequence shown here is derived from an EMBL/GenBank/DDBJ whole genome shotgun (WGS) entry which is preliminary data.</text>
</comment>
<accession>A0ABS1X1W8</accession>
<feature type="signal peptide" evidence="2">
    <location>
        <begin position="1"/>
        <end position="17"/>
    </location>
</feature>
<reference evidence="3 4" key="1">
    <citation type="journal article" date="2021" name="Int. J. Syst. Evol. Microbiol.">
        <title>Steroidobacter gossypii sp. nov., isolated from soil of cotton cropping field.</title>
        <authorList>
            <person name="Huang R."/>
            <person name="Yang S."/>
            <person name="Zhen C."/>
            <person name="Liu W."/>
        </authorList>
    </citation>
    <scope>NUCLEOTIDE SEQUENCE [LARGE SCALE GENOMIC DNA]</scope>
    <source>
        <strain evidence="3 4">S1-65</strain>
    </source>
</reference>